<accession>A0A6A6PR45</accession>
<protein>
    <submittedName>
        <fullName evidence="2">Uncharacterized protein</fullName>
    </submittedName>
</protein>
<reference evidence="2" key="1">
    <citation type="journal article" date="2020" name="Stud. Mycol.">
        <title>101 Dothideomycetes genomes: a test case for predicting lifestyles and emergence of pathogens.</title>
        <authorList>
            <person name="Haridas S."/>
            <person name="Albert R."/>
            <person name="Binder M."/>
            <person name="Bloem J."/>
            <person name="Labutti K."/>
            <person name="Salamov A."/>
            <person name="Andreopoulos B."/>
            <person name="Baker S."/>
            <person name="Barry K."/>
            <person name="Bills G."/>
            <person name="Bluhm B."/>
            <person name="Cannon C."/>
            <person name="Castanera R."/>
            <person name="Culley D."/>
            <person name="Daum C."/>
            <person name="Ezra D."/>
            <person name="Gonzalez J."/>
            <person name="Henrissat B."/>
            <person name="Kuo A."/>
            <person name="Liang C."/>
            <person name="Lipzen A."/>
            <person name="Lutzoni F."/>
            <person name="Magnuson J."/>
            <person name="Mondo S."/>
            <person name="Nolan M."/>
            <person name="Ohm R."/>
            <person name="Pangilinan J."/>
            <person name="Park H.-J."/>
            <person name="Ramirez L."/>
            <person name="Alfaro M."/>
            <person name="Sun H."/>
            <person name="Tritt A."/>
            <person name="Yoshinaga Y."/>
            <person name="Zwiers L.-H."/>
            <person name="Turgeon B."/>
            <person name="Goodwin S."/>
            <person name="Spatafora J."/>
            <person name="Crous P."/>
            <person name="Grigoriev I."/>
        </authorList>
    </citation>
    <scope>NUCLEOTIDE SEQUENCE</scope>
    <source>
        <strain evidence="2">CBS 113389</strain>
    </source>
</reference>
<name>A0A6A6PR45_9PEZI</name>
<evidence type="ECO:0000313" key="2">
    <source>
        <dbReference type="EMBL" id="KAF2482276.1"/>
    </source>
</evidence>
<dbReference type="AlphaFoldDB" id="A0A6A6PR45"/>
<feature type="region of interest" description="Disordered" evidence="1">
    <location>
        <begin position="122"/>
        <end position="167"/>
    </location>
</feature>
<keyword evidence="3" id="KW-1185">Reference proteome</keyword>
<feature type="compositionally biased region" description="Low complexity" evidence="1">
    <location>
        <begin position="125"/>
        <end position="139"/>
    </location>
</feature>
<organism evidence="2 3">
    <name type="scientific">Neohortaea acidophila</name>
    <dbReference type="NCBI Taxonomy" id="245834"/>
    <lineage>
        <taxon>Eukaryota</taxon>
        <taxon>Fungi</taxon>
        <taxon>Dikarya</taxon>
        <taxon>Ascomycota</taxon>
        <taxon>Pezizomycotina</taxon>
        <taxon>Dothideomycetes</taxon>
        <taxon>Dothideomycetidae</taxon>
        <taxon>Mycosphaerellales</taxon>
        <taxon>Teratosphaeriaceae</taxon>
        <taxon>Neohortaea</taxon>
    </lineage>
</organism>
<dbReference type="Proteomes" id="UP000799767">
    <property type="component" value="Unassembled WGS sequence"/>
</dbReference>
<feature type="compositionally biased region" description="Polar residues" evidence="1">
    <location>
        <begin position="145"/>
        <end position="159"/>
    </location>
</feature>
<proteinExistence type="predicted"/>
<evidence type="ECO:0000313" key="3">
    <source>
        <dbReference type="Proteomes" id="UP000799767"/>
    </source>
</evidence>
<dbReference type="RefSeq" id="XP_033588846.1">
    <property type="nucleotide sequence ID" value="XM_033729671.1"/>
</dbReference>
<gene>
    <name evidence="2" type="ORF">BDY17DRAFT_157198</name>
</gene>
<sequence length="263" mass="29239">MNDDQRIAACRTSVSQIYHMLNHAPQTWRNYVDLARSVIVHVDATTYMQRPSDVSEQAWMIGGLQQLAFLDSDRNLVDDIAAWCSRQWLALLERDRHNVAALRGIGQSWLVRAQPVLSRIHHLEGSSSSSGDSSSRSAGSGSGSALNQNTADEVTTNATADEAERRINTQEYVEARQYLQPATEYLNRAVAAATTQEALSGDLLATVSTAEAFMSLGNVSSPRNNERHFHRALRLLRAAAATPDYSLNRYLQQYLDDYGRLLD</sequence>
<dbReference type="GeneID" id="54470673"/>
<dbReference type="OrthoDB" id="5366687at2759"/>
<evidence type="ECO:0000256" key="1">
    <source>
        <dbReference type="SAM" id="MobiDB-lite"/>
    </source>
</evidence>
<dbReference type="EMBL" id="MU001636">
    <property type="protein sequence ID" value="KAF2482276.1"/>
    <property type="molecule type" value="Genomic_DNA"/>
</dbReference>